<evidence type="ECO:0000313" key="7">
    <source>
        <dbReference type="Proteomes" id="UP001299546"/>
    </source>
</evidence>
<organism evidence="6 7">
    <name type="scientific">Bariatricus massiliensis</name>
    <dbReference type="NCBI Taxonomy" id="1745713"/>
    <lineage>
        <taxon>Bacteria</taxon>
        <taxon>Bacillati</taxon>
        <taxon>Bacillota</taxon>
        <taxon>Clostridia</taxon>
        <taxon>Lachnospirales</taxon>
        <taxon>Lachnospiraceae</taxon>
        <taxon>Bariatricus</taxon>
    </lineage>
</organism>
<evidence type="ECO:0000259" key="4">
    <source>
        <dbReference type="PROSITE" id="PS51192"/>
    </source>
</evidence>
<dbReference type="Pfam" id="PF08455">
    <property type="entry name" value="SNF2_assoc"/>
    <property type="match status" value="1"/>
</dbReference>
<dbReference type="SUPFAM" id="SSF52540">
    <property type="entry name" value="P-loop containing nucleoside triphosphate hydrolases"/>
    <property type="match status" value="2"/>
</dbReference>
<dbReference type="InterPro" id="IPR000330">
    <property type="entry name" value="SNF2_N"/>
</dbReference>
<dbReference type="InterPro" id="IPR007527">
    <property type="entry name" value="Znf_SWIM"/>
</dbReference>
<protein>
    <submittedName>
        <fullName evidence="6">SNF2 helicase associated domain-containing protein</fullName>
    </submittedName>
</protein>
<keyword evidence="2" id="KW-0863">Zinc-finger</keyword>
<comment type="caution">
    <text evidence="6">The sequence shown here is derived from an EMBL/GenBank/DDBJ whole genome shotgun (WGS) entry which is preliminary data.</text>
</comment>
<evidence type="ECO:0000259" key="3">
    <source>
        <dbReference type="PROSITE" id="PS50966"/>
    </source>
</evidence>
<dbReference type="InterPro" id="IPR027417">
    <property type="entry name" value="P-loop_NTPase"/>
</dbReference>
<dbReference type="PANTHER" id="PTHR10799">
    <property type="entry name" value="SNF2/RAD54 HELICASE FAMILY"/>
    <property type="match status" value="1"/>
</dbReference>
<feature type="domain" description="Helicase ATP-binding" evidence="4">
    <location>
        <begin position="644"/>
        <end position="808"/>
    </location>
</feature>
<name>A0ABS8DL34_9FIRM</name>
<dbReference type="InterPro" id="IPR014001">
    <property type="entry name" value="Helicase_ATP-bd"/>
</dbReference>
<dbReference type="PROSITE" id="PS51194">
    <property type="entry name" value="HELICASE_CTER"/>
    <property type="match status" value="1"/>
</dbReference>
<keyword evidence="2" id="KW-0479">Metal-binding</keyword>
<evidence type="ECO:0000256" key="1">
    <source>
        <dbReference type="ARBA" id="ARBA00022801"/>
    </source>
</evidence>
<evidence type="ECO:0000259" key="5">
    <source>
        <dbReference type="PROSITE" id="PS51194"/>
    </source>
</evidence>
<dbReference type="InterPro" id="IPR049730">
    <property type="entry name" value="SNF2/RAD54-like_C"/>
</dbReference>
<gene>
    <name evidence="6" type="ORF">LIZ65_17665</name>
</gene>
<dbReference type="CDD" id="cd18793">
    <property type="entry name" value="SF2_C_SNF"/>
    <property type="match status" value="1"/>
</dbReference>
<dbReference type="Gene3D" id="3.40.50.10810">
    <property type="entry name" value="Tandem AAA-ATPase domain"/>
    <property type="match status" value="1"/>
</dbReference>
<dbReference type="Pfam" id="PF00176">
    <property type="entry name" value="SNF2-rel_dom"/>
    <property type="match status" value="1"/>
</dbReference>
<feature type="domain" description="SWIM-type" evidence="3">
    <location>
        <begin position="55"/>
        <end position="96"/>
    </location>
</feature>
<dbReference type="CDD" id="cd18012">
    <property type="entry name" value="DEXQc_arch_SWI2_SNF2"/>
    <property type="match status" value="1"/>
</dbReference>
<dbReference type="InterPro" id="IPR013663">
    <property type="entry name" value="Helicase_SWF/SNF/SWI_bac"/>
</dbReference>
<dbReference type="EMBL" id="JAJCIS010000018">
    <property type="protein sequence ID" value="MCB7389114.1"/>
    <property type="molecule type" value="Genomic_DNA"/>
</dbReference>
<dbReference type="RefSeq" id="WP_066737979.1">
    <property type="nucleotide sequence ID" value="NZ_JAJCIQ010000018.1"/>
</dbReference>
<feature type="domain" description="Helicase C-terminal" evidence="5">
    <location>
        <begin position="932"/>
        <end position="1091"/>
    </location>
</feature>
<reference evidence="6 7" key="1">
    <citation type="submission" date="2021-10" db="EMBL/GenBank/DDBJ databases">
        <title>Collection of gut derived symbiotic bacterial strains cultured from healthy donors.</title>
        <authorList>
            <person name="Lin H."/>
            <person name="Littmann E."/>
            <person name="Kohout C."/>
            <person name="Pamer E.G."/>
        </authorList>
    </citation>
    <scope>NUCLEOTIDE SEQUENCE [LARGE SCALE GENOMIC DNA]</scope>
    <source>
        <strain evidence="6 7">DFI.1.165</strain>
    </source>
</reference>
<keyword evidence="1" id="KW-0378">Hydrolase</keyword>
<proteinExistence type="predicted"/>
<evidence type="ECO:0000256" key="2">
    <source>
        <dbReference type="PROSITE-ProRule" id="PRU00325"/>
    </source>
</evidence>
<keyword evidence="7" id="KW-1185">Reference proteome</keyword>
<dbReference type="Pfam" id="PF00271">
    <property type="entry name" value="Helicase_C"/>
    <property type="match status" value="1"/>
</dbReference>
<dbReference type="PROSITE" id="PS51192">
    <property type="entry name" value="HELICASE_ATP_BIND_1"/>
    <property type="match status" value="1"/>
</dbReference>
<dbReference type="PROSITE" id="PS50966">
    <property type="entry name" value="ZF_SWIM"/>
    <property type="match status" value="1"/>
</dbReference>
<keyword evidence="2" id="KW-0862">Zinc</keyword>
<dbReference type="InterPro" id="IPR001650">
    <property type="entry name" value="Helicase_C-like"/>
</dbReference>
<dbReference type="Pfam" id="PF04434">
    <property type="entry name" value="SWIM"/>
    <property type="match status" value="1"/>
</dbReference>
<sequence>MITRDLIKALSSSKTYFKGFDIYRSGWMIEDFSVDKEENKHDIRGVVAGSYDNEYQVEIEYDDANDQVGEVYCDCPAFSSYEGLCKHCVAVLLEYEEYLNRQIIIEEHRKNNPKTKLVPEDRGRQTTWEIRQILDRRMTAMTAPIRYKELYGKVELEPLLLCNEKDVTAEFKIGSGQMYVLKDIFEFAERMRKQELYSYGKKLQMVHNMEMFSGESRKIAEYITEWAERNGKYYQQTQYYPGYGYGTTHQKLRGIPMDGRELEAFLSIFPKSQIMVCKGEKRSQLYQIIEESPRQTMKITGVMNGIEITADLAFCYGGKQYTIYAQDGVLYKAPNKQAPVTEEFLRSMEKAPGRTVFIRKEDLPMFCREILPELKKRFVCLSDNFDEEDYDISQAEFEIYLDAPQKDFITCRVMAVYGDDKYNIYDRETKKNARDMVAEIGMEQIISPYFNAFNPNTLELVAAESEDMLYELLSDGIPAMQELAEVFVSESLRGMQVRTVPKIQVGVSLSGDLLSLKLVSENMSQDALLEILSKYNKKKKYYRLKSGEFIDLDDEGIEVLHELREALQLKDEELQKGNILLPRFRAVYLDEALKEKQALPVAKNKEFKALVRNMRTVEDNDFEVPESLDKILREYQKKGFLWIKTLRNNGFGGILADDMGLGKTLQVITFLLSEFEEAGAGENRRSLIVTPASLVYNWQNEIEKFAPSLDTVIIAGSAGQRKEQIAHAGEREILITSYELLKRDVEYYQGISFYCQIIDEAQYIKNHNTKAARAVKAVPAGFRLALTGTPMENRLSELWSIFDYLMPGFLYSYQTFRSELEVPIVQKQDEAAVERLQKMLRPFIMRRLKKDVLKDLPDKLEKHMYARFEGEQEKLYDAHVKRLMTILDKQSEEEFKTSKIQILSELTKLRQLCCHPGLLYEDYKYDSAKTDMCMELIENAVSGGHKILLFSQFTSMLAVIQERLQQAGISFYTLTGATGKKMRSHLVKAFEEDETSVFCISLKAGGTGLNLTAADIVIHYDPWWNLAVQNQATDRAHRIGQKNVVTVYKLIVKGTIEENIVKLQERKRELTEQVLEGAGLSEGSFSREELIELLKAH</sequence>
<dbReference type="SMART" id="SM00487">
    <property type="entry name" value="DEXDc"/>
    <property type="match status" value="1"/>
</dbReference>
<dbReference type="Gene3D" id="3.40.50.300">
    <property type="entry name" value="P-loop containing nucleotide triphosphate hydrolases"/>
    <property type="match status" value="1"/>
</dbReference>
<dbReference type="PROSITE" id="PS50096">
    <property type="entry name" value="IQ"/>
    <property type="match status" value="1"/>
</dbReference>
<dbReference type="InterPro" id="IPR038718">
    <property type="entry name" value="SNF2-like_sf"/>
</dbReference>
<dbReference type="SMART" id="SM00490">
    <property type="entry name" value="HELICc"/>
    <property type="match status" value="1"/>
</dbReference>
<accession>A0ABS8DL34</accession>
<evidence type="ECO:0000313" key="6">
    <source>
        <dbReference type="EMBL" id="MCB7389114.1"/>
    </source>
</evidence>
<dbReference type="Proteomes" id="UP001299546">
    <property type="component" value="Unassembled WGS sequence"/>
</dbReference>